<proteinExistence type="predicted"/>
<feature type="signal peptide" evidence="1">
    <location>
        <begin position="1"/>
        <end position="25"/>
    </location>
</feature>
<dbReference type="PROSITE" id="PS51257">
    <property type="entry name" value="PROKAR_LIPOPROTEIN"/>
    <property type="match status" value="1"/>
</dbReference>
<dbReference type="AlphaFoldDB" id="A0A1X2DJA1"/>
<dbReference type="InterPro" id="IPR018114">
    <property type="entry name" value="TRYPSIN_HIS"/>
</dbReference>
<dbReference type="Pfam" id="PF13365">
    <property type="entry name" value="Trypsin_2"/>
    <property type="match status" value="1"/>
</dbReference>
<accession>A0A1X2DJA1</accession>
<dbReference type="SUPFAM" id="SSF50494">
    <property type="entry name" value="Trypsin-like serine proteases"/>
    <property type="match status" value="1"/>
</dbReference>
<comment type="caution">
    <text evidence="2">The sequence shown here is derived from an EMBL/GenBank/DDBJ whole genome shotgun (WGS) entry which is preliminary data.</text>
</comment>
<dbReference type="InterPro" id="IPR043504">
    <property type="entry name" value="Peptidase_S1_PA_chymotrypsin"/>
</dbReference>
<name>A0A1X2DJA1_MYCSZ</name>
<keyword evidence="1" id="KW-0732">Signal</keyword>
<organism evidence="2 3">
    <name type="scientific">Mycobacterium szulgai</name>
    <dbReference type="NCBI Taxonomy" id="1787"/>
    <lineage>
        <taxon>Bacteria</taxon>
        <taxon>Bacillati</taxon>
        <taxon>Actinomycetota</taxon>
        <taxon>Actinomycetes</taxon>
        <taxon>Mycobacteriales</taxon>
        <taxon>Mycobacteriaceae</taxon>
        <taxon>Mycobacterium</taxon>
    </lineage>
</organism>
<evidence type="ECO:0000256" key="1">
    <source>
        <dbReference type="SAM" id="SignalP"/>
    </source>
</evidence>
<evidence type="ECO:0000313" key="2">
    <source>
        <dbReference type="EMBL" id="ORW87759.1"/>
    </source>
</evidence>
<dbReference type="GO" id="GO:0004252">
    <property type="term" value="F:serine-type endopeptidase activity"/>
    <property type="evidence" value="ECO:0007669"/>
    <property type="project" value="InterPro"/>
</dbReference>
<dbReference type="EMBL" id="LQPW01000178">
    <property type="protein sequence ID" value="ORW87759.1"/>
    <property type="molecule type" value="Genomic_DNA"/>
</dbReference>
<dbReference type="GO" id="GO:0006508">
    <property type="term" value="P:proteolysis"/>
    <property type="evidence" value="ECO:0007669"/>
    <property type="project" value="InterPro"/>
</dbReference>
<feature type="chain" id="PRO_5038644399" evidence="1">
    <location>
        <begin position="26"/>
        <end position="272"/>
    </location>
</feature>
<dbReference type="InterPro" id="IPR009003">
    <property type="entry name" value="Peptidase_S1_PA"/>
</dbReference>
<dbReference type="PROSITE" id="PS00134">
    <property type="entry name" value="TRYPSIN_HIS"/>
    <property type="match status" value="1"/>
</dbReference>
<dbReference type="Proteomes" id="UP000193317">
    <property type="component" value="Unassembled WGS sequence"/>
</dbReference>
<dbReference type="Gene3D" id="2.40.10.10">
    <property type="entry name" value="Trypsin-like serine proteases"/>
    <property type="match status" value="2"/>
</dbReference>
<sequence>MRNATAALCLPVSLAMLIASCGRPADRASVPHLPIPRASVPAQQLSEPQPAPSAGPVYPDPRIGAIFPDGDDAHFCTASVLHSADGDLVLTAAHCLLGQSKATFVPGFAGAAAPSDHWSIRQIYLDPRWINSVDPHADYAIARVIGTGRESLEQQVGSALSLGAAPVPGSLVTVTGYPAGVGGRPVACQGSTGRTESGFPSLSCDGLVGGTSGAPWVSGSTVTGVIGGLESGGCTERMSYSAPFDEHTAALLVRAQAGGPGDTAPVDLADTC</sequence>
<protein>
    <submittedName>
        <fullName evidence="2">Trypsin</fullName>
    </submittedName>
</protein>
<dbReference type="OrthoDB" id="3507155at2"/>
<gene>
    <name evidence="2" type="ORF">AWC27_15400</name>
</gene>
<reference evidence="2 3" key="1">
    <citation type="submission" date="2016-01" db="EMBL/GenBank/DDBJ databases">
        <title>The new phylogeny of the genus Mycobacterium.</title>
        <authorList>
            <person name="Tarcisio F."/>
            <person name="Conor M."/>
            <person name="Antonella G."/>
            <person name="Elisabetta G."/>
            <person name="Giulia F.S."/>
            <person name="Sara T."/>
            <person name="Anna F."/>
            <person name="Clotilde B."/>
            <person name="Roberto B."/>
            <person name="Veronica D.S."/>
            <person name="Fabio R."/>
            <person name="Monica P."/>
            <person name="Olivier J."/>
            <person name="Enrico T."/>
            <person name="Nicola S."/>
        </authorList>
    </citation>
    <scope>NUCLEOTIDE SEQUENCE [LARGE SCALE GENOMIC DNA]</scope>
    <source>
        <strain evidence="2 3">DSM 44166</strain>
    </source>
</reference>
<evidence type="ECO:0000313" key="3">
    <source>
        <dbReference type="Proteomes" id="UP000193317"/>
    </source>
</evidence>
<keyword evidence="3" id="KW-1185">Reference proteome</keyword>
<dbReference type="RefSeq" id="WP_085674437.1">
    <property type="nucleotide sequence ID" value="NZ_JACKRU010000755.1"/>
</dbReference>